<dbReference type="InterPro" id="IPR038987">
    <property type="entry name" value="MoeA-like"/>
</dbReference>
<dbReference type="EMBL" id="QEEZ01000002">
    <property type="protein sequence ID" value="PWC02617.1"/>
    <property type="molecule type" value="Genomic_DNA"/>
</dbReference>
<comment type="cofactor">
    <cofactor evidence="7">
        <name>Mg(2+)</name>
        <dbReference type="ChEBI" id="CHEBI:18420"/>
    </cofactor>
</comment>
<dbReference type="Pfam" id="PF03453">
    <property type="entry name" value="MoeA_N"/>
    <property type="match status" value="1"/>
</dbReference>
<dbReference type="EC" id="2.10.1.1" evidence="7"/>
<evidence type="ECO:0000313" key="10">
    <source>
        <dbReference type="Proteomes" id="UP000244989"/>
    </source>
</evidence>
<dbReference type="OrthoDB" id="9804758at2"/>
<evidence type="ECO:0000313" key="9">
    <source>
        <dbReference type="EMBL" id="PWC02617.1"/>
    </source>
</evidence>
<dbReference type="InterPro" id="IPR036135">
    <property type="entry name" value="MoeA_linker/N_sf"/>
</dbReference>
<dbReference type="SUPFAM" id="SSF53218">
    <property type="entry name" value="Molybdenum cofactor biosynthesis proteins"/>
    <property type="match status" value="1"/>
</dbReference>
<evidence type="ECO:0000256" key="3">
    <source>
        <dbReference type="ARBA" id="ARBA00010763"/>
    </source>
</evidence>
<dbReference type="NCBIfam" id="NF045515">
    <property type="entry name" value="Glp_gephyrin"/>
    <property type="match status" value="1"/>
</dbReference>
<keyword evidence="4 7" id="KW-0500">Molybdenum</keyword>
<dbReference type="GO" id="GO:0005829">
    <property type="term" value="C:cytosol"/>
    <property type="evidence" value="ECO:0007669"/>
    <property type="project" value="TreeGrafter"/>
</dbReference>
<dbReference type="Gene3D" id="3.90.105.10">
    <property type="entry name" value="Molybdopterin biosynthesis moea protein, domain 2"/>
    <property type="match status" value="1"/>
</dbReference>
<keyword evidence="10" id="KW-1185">Reference proteome</keyword>
<dbReference type="PANTHER" id="PTHR10192:SF5">
    <property type="entry name" value="GEPHYRIN"/>
    <property type="match status" value="1"/>
</dbReference>
<gene>
    <name evidence="9" type="ORF">DF222_01340</name>
</gene>
<comment type="function">
    <text evidence="1 7">Catalyzes the insertion of molybdate into adenylated molybdopterin with the concomitant release of AMP.</text>
</comment>
<evidence type="ECO:0000256" key="2">
    <source>
        <dbReference type="ARBA" id="ARBA00005046"/>
    </source>
</evidence>
<name>A0A2U1T9C7_9CORY</name>
<dbReference type="PANTHER" id="PTHR10192">
    <property type="entry name" value="MOLYBDOPTERIN BIOSYNTHESIS PROTEIN"/>
    <property type="match status" value="1"/>
</dbReference>
<proteinExistence type="inferred from homology"/>
<dbReference type="InterPro" id="IPR001453">
    <property type="entry name" value="MoaB/Mog_dom"/>
</dbReference>
<dbReference type="Gene3D" id="2.40.340.10">
    <property type="entry name" value="MoeA, C-terminal, domain IV"/>
    <property type="match status" value="1"/>
</dbReference>
<dbReference type="CDD" id="cd00887">
    <property type="entry name" value="MoeA"/>
    <property type="match status" value="1"/>
</dbReference>
<dbReference type="AlphaFoldDB" id="A0A2U1T9C7"/>
<dbReference type="InterPro" id="IPR005111">
    <property type="entry name" value="MoeA_C_domain_IV"/>
</dbReference>
<keyword evidence="7" id="KW-0479">Metal-binding</keyword>
<dbReference type="GO" id="GO:0006777">
    <property type="term" value="P:Mo-molybdopterin cofactor biosynthetic process"/>
    <property type="evidence" value="ECO:0007669"/>
    <property type="project" value="UniProtKB-UniRule"/>
</dbReference>
<dbReference type="InterPro" id="IPR005110">
    <property type="entry name" value="MoeA_linker/N"/>
</dbReference>
<protein>
    <recommendedName>
        <fullName evidence="7">Molybdopterin molybdenumtransferase</fullName>
        <ecNumber evidence="7">2.10.1.1</ecNumber>
    </recommendedName>
</protein>
<organism evidence="9 10">
    <name type="scientific">Corynebacterium yudongzhengii</name>
    <dbReference type="NCBI Taxonomy" id="2080740"/>
    <lineage>
        <taxon>Bacteria</taxon>
        <taxon>Bacillati</taxon>
        <taxon>Actinomycetota</taxon>
        <taxon>Actinomycetes</taxon>
        <taxon>Mycobacteriales</taxon>
        <taxon>Corynebacteriaceae</taxon>
        <taxon>Corynebacterium</taxon>
    </lineage>
</organism>
<keyword evidence="5 7" id="KW-0501">Molybdenum cofactor biosynthesis</keyword>
<dbReference type="Proteomes" id="UP000244989">
    <property type="component" value="Unassembled WGS sequence"/>
</dbReference>
<dbReference type="Pfam" id="PF00994">
    <property type="entry name" value="MoCF_biosynth"/>
    <property type="match status" value="1"/>
</dbReference>
<sequence>MPEIRPIAGHQRFISELVSPLAPVSSAPRTGVVLAAPAITEVAVPPFSNSAMDGFLVRTEDLAGLPEPPVTLRVDGDIPAGSGPRTVAPGTAVRIMTGGPTGEDHDGLRVVPVENTDMTPGPGELPREVTIYEEPKKAHIRPRGDNLRAGDEVAAAGTLIDAGALAALVSAGITEISYHPAPVVAVISSGNELVEPGSELSPGLLYDSNKPMVAALAEANGAGEVHTFHAGDTDAEFEEVLHTATRVADLVVTTGGVSKGAYDVVKAVGTRLGVWFGPVAMKPGGPQGAGRVDGVPLICLPGNPVAAYCGFQMFVVPALLKLAGTGDRRGRVVVKTDGQFPPARPHQALLCPVRVDFAGDIRATPFHRRATGSHLVGSLSGTNGLAVIEPGSGPEDPVEILLTNA</sequence>
<keyword evidence="7" id="KW-0460">Magnesium</keyword>
<dbReference type="SUPFAM" id="SSF63882">
    <property type="entry name" value="MoeA N-terminal region -like"/>
    <property type="match status" value="1"/>
</dbReference>
<dbReference type="GO" id="GO:0061599">
    <property type="term" value="F:molybdopterin molybdotransferase activity"/>
    <property type="evidence" value="ECO:0007669"/>
    <property type="project" value="UniProtKB-UniRule"/>
</dbReference>
<evidence type="ECO:0000256" key="4">
    <source>
        <dbReference type="ARBA" id="ARBA00022505"/>
    </source>
</evidence>
<reference evidence="10" key="1">
    <citation type="submission" date="2018-04" db="EMBL/GenBank/DDBJ databases">
        <authorList>
            <person name="Liu S."/>
            <person name="Wang Z."/>
            <person name="Li J."/>
        </authorList>
    </citation>
    <scope>NUCLEOTIDE SEQUENCE [LARGE SCALE GENOMIC DNA]</scope>
    <source>
        <strain evidence="10">2189</strain>
    </source>
</reference>
<evidence type="ECO:0000256" key="6">
    <source>
        <dbReference type="ARBA" id="ARBA00047317"/>
    </source>
</evidence>
<evidence type="ECO:0000259" key="8">
    <source>
        <dbReference type="SMART" id="SM00852"/>
    </source>
</evidence>
<dbReference type="NCBIfam" id="TIGR00177">
    <property type="entry name" value="molyb_syn"/>
    <property type="match status" value="1"/>
</dbReference>
<evidence type="ECO:0000256" key="5">
    <source>
        <dbReference type="ARBA" id="ARBA00023150"/>
    </source>
</evidence>
<evidence type="ECO:0000256" key="1">
    <source>
        <dbReference type="ARBA" id="ARBA00002901"/>
    </source>
</evidence>
<dbReference type="GO" id="GO:0046872">
    <property type="term" value="F:metal ion binding"/>
    <property type="evidence" value="ECO:0007669"/>
    <property type="project" value="UniProtKB-UniRule"/>
</dbReference>
<comment type="catalytic activity">
    <reaction evidence="6">
        <text>adenylyl-molybdopterin + molybdate = Mo-molybdopterin + AMP + H(+)</text>
        <dbReference type="Rhea" id="RHEA:35047"/>
        <dbReference type="ChEBI" id="CHEBI:15378"/>
        <dbReference type="ChEBI" id="CHEBI:36264"/>
        <dbReference type="ChEBI" id="CHEBI:62727"/>
        <dbReference type="ChEBI" id="CHEBI:71302"/>
        <dbReference type="ChEBI" id="CHEBI:456215"/>
        <dbReference type="EC" id="2.10.1.1"/>
    </reaction>
</comment>
<dbReference type="SMART" id="SM00852">
    <property type="entry name" value="MoCF_biosynth"/>
    <property type="match status" value="1"/>
</dbReference>
<evidence type="ECO:0000256" key="7">
    <source>
        <dbReference type="RuleBase" id="RU365090"/>
    </source>
</evidence>
<comment type="similarity">
    <text evidence="3 7">Belongs to the MoeA family.</text>
</comment>
<dbReference type="KEGG" id="cyz:C3B44_06870"/>
<dbReference type="Gene3D" id="3.40.980.10">
    <property type="entry name" value="MoaB/Mog-like domain"/>
    <property type="match status" value="1"/>
</dbReference>
<dbReference type="InterPro" id="IPR036425">
    <property type="entry name" value="MoaB/Mog-like_dom_sf"/>
</dbReference>
<comment type="pathway">
    <text evidence="2 7">Cofactor biosynthesis; molybdopterin biosynthesis.</text>
</comment>
<accession>A0A2U1T9C7</accession>
<keyword evidence="7 9" id="KW-0808">Transferase</keyword>
<dbReference type="UniPathway" id="UPA00344"/>
<dbReference type="Gene3D" id="2.170.190.11">
    <property type="entry name" value="Molybdopterin biosynthesis moea protein, domain 3"/>
    <property type="match status" value="1"/>
</dbReference>
<feature type="domain" description="MoaB/Mog" evidence="8">
    <location>
        <begin position="185"/>
        <end position="321"/>
    </location>
</feature>
<dbReference type="Pfam" id="PF03454">
    <property type="entry name" value="MoeA_C"/>
    <property type="match status" value="1"/>
</dbReference>
<dbReference type="InterPro" id="IPR036688">
    <property type="entry name" value="MoeA_C_domain_IV_sf"/>
</dbReference>
<dbReference type="RefSeq" id="WP_108431728.1">
    <property type="nucleotide sequence ID" value="NZ_CP026947.1"/>
</dbReference>
<comment type="caution">
    <text evidence="9">The sequence shown here is derived from an EMBL/GenBank/DDBJ whole genome shotgun (WGS) entry which is preliminary data.</text>
</comment>